<dbReference type="AlphaFoldDB" id="A0A1S1YUG9"/>
<dbReference type="STRING" id="915059.NH26_24135"/>
<dbReference type="EMBL" id="JRYR02000002">
    <property type="protein sequence ID" value="OHX64661.1"/>
    <property type="molecule type" value="Genomic_DNA"/>
</dbReference>
<dbReference type="PANTHER" id="PTHR22925:SF3">
    <property type="entry name" value="GLYCOSYL HYDROLASE FAMILY PROTEIN 43"/>
    <property type="match status" value="1"/>
</dbReference>
<dbReference type="InterPro" id="IPR023296">
    <property type="entry name" value="Glyco_hydro_beta-prop_sf"/>
</dbReference>
<evidence type="ECO:0000256" key="4">
    <source>
        <dbReference type="RuleBase" id="RU361187"/>
    </source>
</evidence>
<dbReference type="Pfam" id="PF04616">
    <property type="entry name" value="Glyco_hydro_43"/>
    <property type="match status" value="1"/>
</dbReference>
<proteinExistence type="inferred from homology"/>
<dbReference type="GO" id="GO:0005975">
    <property type="term" value="P:carbohydrate metabolic process"/>
    <property type="evidence" value="ECO:0007669"/>
    <property type="project" value="InterPro"/>
</dbReference>
<evidence type="ECO:0000256" key="3">
    <source>
        <dbReference type="ARBA" id="ARBA00023295"/>
    </source>
</evidence>
<dbReference type="Proteomes" id="UP000179797">
    <property type="component" value="Unassembled WGS sequence"/>
</dbReference>
<evidence type="ECO:0000256" key="2">
    <source>
        <dbReference type="ARBA" id="ARBA00022801"/>
    </source>
</evidence>
<comment type="similarity">
    <text evidence="1 4">Belongs to the glycosyl hydrolase 43 family.</text>
</comment>
<keyword evidence="6" id="KW-1185">Reference proteome</keyword>
<evidence type="ECO:0000256" key="1">
    <source>
        <dbReference type="ARBA" id="ARBA00009865"/>
    </source>
</evidence>
<gene>
    <name evidence="5" type="ORF">NH26_24135</name>
</gene>
<reference evidence="5 6" key="1">
    <citation type="journal article" date="2012" name="Int. J. Syst. Evol. Microbiol.">
        <title>Flammeovirga pacifica sp. nov., isolated from deep-sea sediment.</title>
        <authorList>
            <person name="Xu H."/>
            <person name="Fu Y."/>
            <person name="Yang N."/>
            <person name="Ding Z."/>
            <person name="Lai Q."/>
            <person name="Zeng R."/>
        </authorList>
    </citation>
    <scope>NUCLEOTIDE SEQUENCE [LARGE SCALE GENOMIC DNA]</scope>
    <source>
        <strain evidence="6">DSM 24597 / LMG 26175 / WPAGA1</strain>
    </source>
</reference>
<keyword evidence="3 4" id="KW-0326">Glycosidase</keyword>
<dbReference type="GO" id="GO:0004553">
    <property type="term" value="F:hydrolase activity, hydrolyzing O-glycosyl compounds"/>
    <property type="evidence" value="ECO:0007669"/>
    <property type="project" value="InterPro"/>
</dbReference>
<dbReference type="PROSITE" id="PS51257">
    <property type="entry name" value="PROKAR_LIPOPROTEIN"/>
    <property type="match status" value="1"/>
</dbReference>
<dbReference type="CDD" id="cd18825">
    <property type="entry name" value="GH43_CtGH43-like"/>
    <property type="match status" value="1"/>
</dbReference>
<evidence type="ECO:0000313" key="5">
    <source>
        <dbReference type="EMBL" id="OHX64661.1"/>
    </source>
</evidence>
<dbReference type="RefSeq" id="WP_044217265.1">
    <property type="nucleotide sequence ID" value="NZ_JRYR02000002.1"/>
</dbReference>
<sequence>MRYSLIISLVLLFSCQEKVSKFTPGEKWLDNNGVHINAHGGGILDHENTYYWFGEHKVDGKIGNTSQVGVHCYSSKDLYNWTDEGIALSVSNDTTSLLIKGCVIERPKVIYNAKSKQFVMWFHHELKGQGYKAAMTGVAVSDQITGPYQYLKSVNPNSGIWPIDYPDSLKTKNYNLESIKKWSKEYFNAAAEGVFLQRDLQKGQMARDMTLYVDVDGKAYHIFSSEENTTLHIAELTDNYQDFTGKYTRALEGQCNEAPAIFKKGEKYYMITSGLTGWKPNAARSAVADHPLGPWTSLGNPCRGSEGDNNTTFKSQSTYVLPLKGKEDEFIFMADRWTPENAIDGRYIWLPIEFEEDKPVIKWQNEWYF</sequence>
<dbReference type="OrthoDB" id="273314at2"/>
<comment type="caution">
    <text evidence="5">The sequence shown here is derived from an EMBL/GenBank/DDBJ whole genome shotgun (WGS) entry which is preliminary data.</text>
</comment>
<dbReference type="PANTHER" id="PTHR22925">
    <property type="entry name" value="GLYCOSYL HYDROLASE 43 FAMILY MEMBER"/>
    <property type="match status" value="1"/>
</dbReference>
<protein>
    <submittedName>
        <fullName evidence="5">Beta-glucanase</fullName>
    </submittedName>
</protein>
<dbReference type="InterPro" id="IPR006710">
    <property type="entry name" value="Glyco_hydro_43"/>
</dbReference>
<organism evidence="5 6">
    <name type="scientific">Flammeovirga pacifica</name>
    <dbReference type="NCBI Taxonomy" id="915059"/>
    <lineage>
        <taxon>Bacteria</taxon>
        <taxon>Pseudomonadati</taxon>
        <taxon>Bacteroidota</taxon>
        <taxon>Cytophagia</taxon>
        <taxon>Cytophagales</taxon>
        <taxon>Flammeovirgaceae</taxon>
        <taxon>Flammeovirga</taxon>
    </lineage>
</organism>
<keyword evidence="2 4" id="KW-0378">Hydrolase</keyword>
<dbReference type="Gene3D" id="2.115.10.20">
    <property type="entry name" value="Glycosyl hydrolase domain, family 43"/>
    <property type="match status" value="1"/>
</dbReference>
<name>A0A1S1YUG9_FLAPC</name>
<dbReference type="SUPFAM" id="SSF75005">
    <property type="entry name" value="Arabinanase/levansucrase/invertase"/>
    <property type="match status" value="1"/>
</dbReference>
<evidence type="ECO:0000313" key="6">
    <source>
        <dbReference type="Proteomes" id="UP000179797"/>
    </source>
</evidence>
<accession>A0A1S1YUG9</accession>